<name>A0A433QSR6_9FUNG</name>
<evidence type="ECO:0000256" key="1">
    <source>
        <dbReference type="SAM" id="MobiDB-lite"/>
    </source>
</evidence>
<sequence length="191" mass="20888">MLASLLKHKLHFHYNPNHNAPNQNQSIHQNNNGRFTTFVTLFSIAFAALNSVNAVPNNLGLNATQLLNLKLQTAISRPPSPRFRGKPYLKPRVIISIVSPSPHHRFLNPVILTARPPTTDFFFDFVNATVVIGIMSATANNFPAVIGHGVSMTFLGPAASTSPTSTRVPPRSTSSLKGSLRSDSFRRMGYA</sequence>
<feature type="region of interest" description="Disordered" evidence="1">
    <location>
        <begin position="159"/>
        <end position="191"/>
    </location>
</feature>
<gene>
    <name evidence="2" type="ORF">BC938DRAFT_474236</name>
</gene>
<evidence type="ECO:0000313" key="2">
    <source>
        <dbReference type="EMBL" id="RUS32798.1"/>
    </source>
</evidence>
<keyword evidence="3" id="KW-1185">Reference proteome</keyword>
<accession>A0A433QSR6</accession>
<organism evidence="2 3">
    <name type="scientific">Jimgerdemannia flammicorona</name>
    <dbReference type="NCBI Taxonomy" id="994334"/>
    <lineage>
        <taxon>Eukaryota</taxon>
        <taxon>Fungi</taxon>
        <taxon>Fungi incertae sedis</taxon>
        <taxon>Mucoromycota</taxon>
        <taxon>Mucoromycotina</taxon>
        <taxon>Endogonomycetes</taxon>
        <taxon>Endogonales</taxon>
        <taxon>Endogonaceae</taxon>
        <taxon>Jimgerdemannia</taxon>
    </lineage>
</organism>
<evidence type="ECO:0000313" key="3">
    <source>
        <dbReference type="Proteomes" id="UP000274822"/>
    </source>
</evidence>
<dbReference type="EMBL" id="RBNJ01001763">
    <property type="protein sequence ID" value="RUS32798.1"/>
    <property type="molecule type" value="Genomic_DNA"/>
</dbReference>
<reference evidence="2 3" key="1">
    <citation type="journal article" date="2018" name="New Phytol.">
        <title>Phylogenomics of Endogonaceae and evolution of mycorrhizas within Mucoromycota.</title>
        <authorList>
            <person name="Chang Y."/>
            <person name="Desiro A."/>
            <person name="Na H."/>
            <person name="Sandor L."/>
            <person name="Lipzen A."/>
            <person name="Clum A."/>
            <person name="Barry K."/>
            <person name="Grigoriev I.V."/>
            <person name="Martin F.M."/>
            <person name="Stajich J.E."/>
            <person name="Smith M.E."/>
            <person name="Bonito G."/>
            <person name="Spatafora J.W."/>
        </authorList>
    </citation>
    <scope>NUCLEOTIDE SEQUENCE [LARGE SCALE GENOMIC DNA]</scope>
    <source>
        <strain evidence="2 3">AD002</strain>
    </source>
</reference>
<feature type="compositionally biased region" description="Low complexity" evidence="1">
    <location>
        <begin position="159"/>
        <end position="175"/>
    </location>
</feature>
<protein>
    <submittedName>
        <fullName evidence="2">Uncharacterized protein</fullName>
    </submittedName>
</protein>
<dbReference type="AlphaFoldDB" id="A0A433QSR6"/>
<dbReference type="Proteomes" id="UP000274822">
    <property type="component" value="Unassembled WGS sequence"/>
</dbReference>
<proteinExistence type="predicted"/>
<comment type="caution">
    <text evidence="2">The sequence shown here is derived from an EMBL/GenBank/DDBJ whole genome shotgun (WGS) entry which is preliminary data.</text>
</comment>